<reference evidence="2" key="2">
    <citation type="submission" date="2021-09" db="EMBL/GenBank/DDBJ databases">
        <authorList>
            <person name="Gilroy R."/>
        </authorList>
    </citation>
    <scope>NUCLEOTIDE SEQUENCE</scope>
    <source>
        <strain evidence="2">CHK179-5677</strain>
    </source>
</reference>
<reference evidence="2" key="1">
    <citation type="journal article" date="2021" name="PeerJ">
        <title>Extensive microbial diversity within the chicken gut microbiome revealed by metagenomics and culture.</title>
        <authorList>
            <person name="Gilroy R."/>
            <person name="Ravi A."/>
            <person name="Getino M."/>
            <person name="Pursley I."/>
            <person name="Horton D.L."/>
            <person name="Alikhan N.F."/>
            <person name="Baker D."/>
            <person name="Gharbi K."/>
            <person name="Hall N."/>
            <person name="Watson M."/>
            <person name="Adriaenssens E.M."/>
            <person name="Foster-Nyarko E."/>
            <person name="Jarju S."/>
            <person name="Secka A."/>
            <person name="Antonio M."/>
            <person name="Oren A."/>
            <person name="Chaudhuri R.R."/>
            <person name="La Ragione R."/>
            <person name="Hildebrand F."/>
            <person name="Pallen M.J."/>
        </authorList>
    </citation>
    <scope>NUCLEOTIDE SEQUENCE</scope>
    <source>
        <strain evidence="2">CHK179-5677</strain>
    </source>
</reference>
<protein>
    <submittedName>
        <fullName evidence="2">DUF2975 domain-containing protein</fullName>
    </submittedName>
</protein>
<keyword evidence="1" id="KW-1133">Transmembrane helix</keyword>
<sequence length="195" mass="21633">MEKSDAAKLAKILNILVLIAFVCNLVVLPLVPGLVGIASEDGLRYFADFVSQDNASAGAPTAVTLFFMVCWQFLWRIWRTPHTAAIAAFLMFCGVCTAIILWQAKRVLGTIRKGNPFCRDNARSLKRAAVCCLVIALAALVRTIWAVVYYRSAVPVFTYNTLFVPLFLMGFLLCMVMSALFRQAAELKEENDLTI</sequence>
<accession>A0A921MKX1</accession>
<evidence type="ECO:0000313" key="2">
    <source>
        <dbReference type="EMBL" id="HJG86055.1"/>
    </source>
</evidence>
<keyword evidence="1" id="KW-0812">Transmembrane</keyword>
<keyword evidence="1" id="KW-0472">Membrane</keyword>
<proteinExistence type="predicted"/>
<name>A0A921MKX1_9FIRM</name>
<feature type="transmembrane region" description="Helical" evidence="1">
    <location>
        <begin position="162"/>
        <end position="181"/>
    </location>
</feature>
<feature type="transmembrane region" description="Helical" evidence="1">
    <location>
        <begin position="84"/>
        <end position="104"/>
    </location>
</feature>
<feature type="transmembrane region" description="Helical" evidence="1">
    <location>
        <begin position="12"/>
        <end position="37"/>
    </location>
</feature>
<dbReference type="Pfam" id="PF11188">
    <property type="entry name" value="DUF2975"/>
    <property type="match status" value="1"/>
</dbReference>
<feature type="transmembrane region" description="Helical" evidence="1">
    <location>
        <begin position="57"/>
        <end position="78"/>
    </location>
</feature>
<dbReference type="RefSeq" id="WP_295368177.1">
    <property type="nucleotide sequence ID" value="NZ_DYUC01000025.1"/>
</dbReference>
<organism evidence="2 3">
    <name type="scientific">Pseudoflavonifractor capillosus</name>
    <dbReference type="NCBI Taxonomy" id="106588"/>
    <lineage>
        <taxon>Bacteria</taxon>
        <taxon>Bacillati</taxon>
        <taxon>Bacillota</taxon>
        <taxon>Clostridia</taxon>
        <taxon>Eubacteriales</taxon>
        <taxon>Oscillospiraceae</taxon>
        <taxon>Pseudoflavonifractor</taxon>
    </lineage>
</organism>
<dbReference type="InterPro" id="IPR021354">
    <property type="entry name" value="DUF2975"/>
</dbReference>
<feature type="transmembrane region" description="Helical" evidence="1">
    <location>
        <begin position="125"/>
        <end position="150"/>
    </location>
</feature>
<comment type="caution">
    <text evidence="2">The sequence shown here is derived from an EMBL/GenBank/DDBJ whole genome shotgun (WGS) entry which is preliminary data.</text>
</comment>
<evidence type="ECO:0000256" key="1">
    <source>
        <dbReference type="SAM" id="Phobius"/>
    </source>
</evidence>
<evidence type="ECO:0000313" key="3">
    <source>
        <dbReference type="Proteomes" id="UP000760668"/>
    </source>
</evidence>
<gene>
    <name evidence="2" type="ORF">K8V01_03345</name>
</gene>
<dbReference type="Proteomes" id="UP000760668">
    <property type="component" value="Unassembled WGS sequence"/>
</dbReference>
<dbReference type="EMBL" id="DYUC01000025">
    <property type="protein sequence ID" value="HJG86055.1"/>
    <property type="molecule type" value="Genomic_DNA"/>
</dbReference>
<dbReference type="AlphaFoldDB" id="A0A921MKX1"/>